<gene>
    <name evidence="1" type="ORF">LCGC14_1612340</name>
</gene>
<sequence length="96" mass="10947">MQLVELKDKTDRRFDVAQKRRGLAGLLEWFEEAGSDDEGMDYYIKDGFVAYWSGEEITITVSHDKTRVTVSTEHGAIDVTPENISGIGVYKLERVY</sequence>
<protein>
    <submittedName>
        <fullName evidence="1">Uncharacterized protein</fullName>
    </submittedName>
</protein>
<accession>A0A0F9I864</accession>
<dbReference type="EMBL" id="LAZR01013066">
    <property type="protein sequence ID" value="KKM23722.1"/>
    <property type="molecule type" value="Genomic_DNA"/>
</dbReference>
<evidence type="ECO:0000313" key="1">
    <source>
        <dbReference type="EMBL" id="KKM23722.1"/>
    </source>
</evidence>
<name>A0A0F9I864_9ZZZZ</name>
<dbReference type="AlphaFoldDB" id="A0A0F9I864"/>
<organism evidence="1">
    <name type="scientific">marine sediment metagenome</name>
    <dbReference type="NCBI Taxonomy" id="412755"/>
    <lineage>
        <taxon>unclassified sequences</taxon>
        <taxon>metagenomes</taxon>
        <taxon>ecological metagenomes</taxon>
    </lineage>
</organism>
<comment type="caution">
    <text evidence="1">The sequence shown here is derived from an EMBL/GenBank/DDBJ whole genome shotgun (WGS) entry which is preliminary data.</text>
</comment>
<reference evidence="1" key="1">
    <citation type="journal article" date="2015" name="Nature">
        <title>Complex archaea that bridge the gap between prokaryotes and eukaryotes.</title>
        <authorList>
            <person name="Spang A."/>
            <person name="Saw J.H."/>
            <person name="Jorgensen S.L."/>
            <person name="Zaremba-Niedzwiedzka K."/>
            <person name="Martijn J."/>
            <person name="Lind A.E."/>
            <person name="van Eijk R."/>
            <person name="Schleper C."/>
            <person name="Guy L."/>
            <person name="Ettema T.J."/>
        </authorList>
    </citation>
    <scope>NUCLEOTIDE SEQUENCE</scope>
</reference>
<proteinExistence type="predicted"/>